<dbReference type="EMBL" id="CP136964">
    <property type="protein sequence ID" value="WOS95845.1"/>
    <property type="molecule type" value="Genomic_DNA"/>
</dbReference>
<keyword evidence="2" id="KW-1185">Reference proteome</keyword>
<proteinExistence type="predicted"/>
<name>A0AAF0YJN0_9STAP</name>
<reference evidence="1 2" key="2">
    <citation type="submission" date="2023-10" db="EMBL/GenBank/DDBJ databases">
        <authorList>
            <person name="Choi B."/>
        </authorList>
    </citation>
    <scope>NUCLEOTIDE SEQUENCE [LARGE SCALE GENOMIC DNA]</scope>
    <source>
        <strain evidence="1 2">UMB0959</strain>
    </source>
</reference>
<organism evidence="1 2">
    <name type="scientific">Nosocomiicoccus massiliensis</name>
    <dbReference type="NCBI Taxonomy" id="1232430"/>
    <lineage>
        <taxon>Bacteria</taxon>
        <taxon>Bacillati</taxon>
        <taxon>Bacillota</taxon>
        <taxon>Bacilli</taxon>
        <taxon>Bacillales</taxon>
        <taxon>Staphylococcaceae</taxon>
        <taxon>Nosocomiicoccus</taxon>
    </lineage>
</organism>
<reference evidence="2" key="1">
    <citation type="submission" date="2017-09" db="EMBL/GenBank/DDBJ databases">
        <title>Bacterial strain isolated from the female urinary microbiota.</title>
        <authorList>
            <person name="Thomas-White K."/>
            <person name="Kumar N."/>
            <person name="Forster S."/>
            <person name="Putonti C."/>
            <person name="Lawley T."/>
            <person name="Wolfe A.J."/>
        </authorList>
    </citation>
    <scope>NUCLEOTIDE SEQUENCE [LARGE SCALE GENOMIC DNA]</scope>
    <source>
        <strain evidence="2">UMB0959</strain>
    </source>
</reference>
<dbReference type="KEGG" id="nmy:CJ229_007050"/>
<dbReference type="AlphaFoldDB" id="A0AAF0YJN0"/>
<dbReference type="RefSeq" id="WP_317846545.1">
    <property type="nucleotide sequence ID" value="NZ_CP136964.1"/>
</dbReference>
<gene>
    <name evidence="1" type="ORF">CJ229_007050</name>
</gene>
<accession>A0AAF0YJN0</accession>
<sequence>MKKFLSKSLVKAASFMSMDNRVNYFKVSPVGMENIMLQEKYVNKIKID</sequence>
<evidence type="ECO:0000313" key="1">
    <source>
        <dbReference type="EMBL" id="WOS95845.1"/>
    </source>
</evidence>
<protein>
    <submittedName>
        <fullName evidence="1">Uncharacterized protein</fullName>
    </submittedName>
</protein>
<evidence type="ECO:0000313" key="2">
    <source>
        <dbReference type="Proteomes" id="UP000243626"/>
    </source>
</evidence>
<dbReference type="Proteomes" id="UP000243626">
    <property type="component" value="Chromosome"/>
</dbReference>